<reference evidence="2" key="3">
    <citation type="journal article" date="2001" name="J. Dairy Sci.">
        <title>DNA sequence analysis of three Lactococcus lactis plasmids encoding phage resistance mechanisms.</title>
        <authorList>
            <person name="Boucher I."/>
            <person name="Emond E."/>
            <person name="Parrot M."/>
            <person name="Moineau S."/>
        </authorList>
    </citation>
    <scope>NUCLEOTIDE SEQUENCE</scope>
    <source>
        <strain evidence="2">W-1</strain>
        <plasmid evidence="2">pSRQ800</plasmid>
    </source>
</reference>
<accession>Q48614</accession>
<dbReference type="Pfam" id="PF00078">
    <property type="entry name" value="RVT_1"/>
    <property type="match status" value="1"/>
</dbReference>
<gene>
    <name evidence="2" type="primary">abiK</name>
</gene>
<keyword evidence="4" id="KW-0479">Metal-binding</keyword>
<dbReference type="AlphaFoldDB" id="Q48614"/>
<feature type="binding site" evidence="4">
    <location>
        <position position="163"/>
    </location>
    <ligand>
        <name>Mg(2+)</name>
        <dbReference type="ChEBI" id="CHEBI:18420"/>
        <label>1</label>
    </ligand>
</feature>
<dbReference type="GO" id="GO:0046872">
    <property type="term" value="F:metal ion binding"/>
    <property type="evidence" value="ECO:0007669"/>
    <property type="project" value="UniProtKB-KW"/>
</dbReference>
<proteinExistence type="evidence at protein level"/>
<keyword evidence="2" id="KW-0614">Plasmid</keyword>
<dbReference type="PROSITE" id="PS50878">
    <property type="entry name" value="RT_POL"/>
    <property type="match status" value="1"/>
</dbReference>
<dbReference type="InterPro" id="IPR000477">
    <property type="entry name" value="RT_dom"/>
</dbReference>
<feature type="binding site" evidence="4">
    <location>
        <position position="247"/>
    </location>
    <ligand>
        <name>Mg(2+)</name>
        <dbReference type="ChEBI" id="CHEBI:18420"/>
        <label>2</label>
    </ligand>
</feature>
<dbReference type="InterPro" id="IPR043502">
    <property type="entry name" value="DNA/RNA_pol_sf"/>
</dbReference>
<dbReference type="EMBL" id="U35629">
    <property type="protein sequence ID" value="AAB53491.2"/>
    <property type="molecule type" value="Genomic_DNA"/>
</dbReference>
<dbReference type="PDB" id="7Z0Z">
    <property type="method" value="EM"/>
    <property type="resolution" value="2.68 A"/>
    <property type="chains" value="A/B/C/D/E/F=1-599"/>
</dbReference>
<dbReference type="PDB" id="7R07">
    <property type="method" value="X-ray"/>
    <property type="resolution" value="3.10 A"/>
    <property type="chains" value="A/B/C/D/E/F=1-599"/>
</dbReference>
<name>Q48614_9LACT</name>
<dbReference type="SUPFAM" id="SSF56672">
    <property type="entry name" value="DNA/RNA polymerases"/>
    <property type="match status" value="1"/>
</dbReference>
<geneLocation type="plasmid" evidence="2">
    <name>pSRQ800</name>
</geneLocation>
<dbReference type="RefSeq" id="WP_011117213.1">
    <property type="nucleotide sequence ID" value="NC_004960.1"/>
</dbReference>
<reference evidence="2" key="2">
    <citation type="journal article" date="2000" name="Microbiology">
        <title>Microbiological and molecular impacts of AbiK on the lytic cycle of Lactococcus lactis phages of the 936 and P335 species.</title>
        <authorList>
            <person name="Boucher I."/>
            <person name="Emond E."/>
            <person name="Dion E."/>
            <person name="Montpetit D."/>
            <person name="Moineau S."/>
        </authorList>
    </citation>
    <scope>NUCLEOTIDE SEQUENCE</scope>
    <source>
        <strain evidence="2">W-1</strain>
        <plasmid evidence="2">pSRQ800</plasmid>
    </source>
</reference>
<organism evidence="2">
    <name type="scientific">Lactococcus lactis</name>
    <dbReference type="NCBI Taxonomy" id="1358"/>
    <lineage>
        <taxon>Bacteria</taxon>
        <taxon>Bacillati</taxon>
        <taxon>Bacillota</taxon>
        <taxon>Bacilli</taxon>
        <taxon>Lactobacillales</taxon>
        <taxon>Streptococcaceae</taxon>
        <taxon>Lactococcus</taxon>
    </lineage>
</organism>
<feature type="binding site" evidence="4">
    <location>
        <position position="248"/>
    </location>
    <ligand>
        <name>Mg(2+)</name>
        <dbReference type="ChEBI" id="CHEBI:18420"/>
        <label>2</label>
    </ligand>
</feature>
<feature type="modified residue" description="Phosphotyrosine (covalent)" evidence="3 4">
    <location>
        <position position="44"/>
    </location>
</feature>
<feature type="binding site" evidence="4">
    <location>
        <position position="164"/>
    </location>
    <ligand>
        <name>Mg(2+)</name>
        <dbReference type="ChEBI" id="CHEBI:18420"/>
        <label>1</label>
    </ligand>
</feature>
<evidence type="ECO:0000313" key="2">
    <source>
        <dbReference type="EMBL" id="AAB53491.2"/>
    </source>
</evidence>
<dbReference type="PDB" id="7R06">
    <property type="method" value="EM"/>
    <property type="resolution" value="2.27 A"/>
    <property type="chains" value="A/B/C/D/E/F=1-599"/>
</dbReference>
<sequence length="599" mass="71401">MKKEFTELYDFIFDPIFLVRYGYYDRSIKNKKMNTAKVELDNEYGKSDSFYFKVFNMESFADYLRSHDLKTHFNGKKPLSTDPVYFNIPKNIEARRQYKMPNLYSYMALNYYICDNKKEFIEVFIDNKFSTSKFFNQLNFDYPKTQEITQTLLYGGIKKLHLDLSNFYHTLYTHSIPWMIDGKSASKQNRKKGFSNTLDTLITACQYDETHGIPTGNLLSRIITELYMCHFDKQMEYKKFVYSRYVDDFIFPFTFENEKQEFLNEFNLICRENNLIINDNKTKVDNFPFVDKSSKSDIFSFFENITSTNSNDKWIKEISNFIDYCVNEEHLGNKGAIKCIFPVITNTLKQKKVDTKNIDNIFSKRNMVTNFNVFEKILDLSLKDSRLTNKFLTFFENINEFGFSSLSASNIVKKYFSNNSKGLKEKIDHYRKNNFNQELYQILLYMVVFEIDDLLNQEELLNLIDLNIDDYSLILGTILYLKNSSYKLEKLLKKIDQLFINTHANYDVKTSRMAEKLWLFRYFFYFLNCKNIFSQKEINSYCQSQNYNSGQNGYQTELNWNYIKGQGKDLRANNFFNELIVKEVWLISCGENEDFKYLN</sequence>
<dbReference type="CDD" id="cd01646">
    <property type="entry name" value="RT_Bac_retron_I"/>
    <property type="match status" value="1"/>
</dbReference>
<dbReference type="SMR" id="Q48614"/>
<protein>
    <submittedName>
        <fullName evidence="2">AbiK</fullName>
    </submittedName>
</protein>
<feature type="domain" description="Reverse transcriptase" evidence="1">
    <location>
        <begin position="1"/>
        <end position="326"/>
    </location>
</feature>
<dbReference type="EMDB" id="EMD-14220"/>
<keyword evidence="3 4" id="KW-0002">3D-structure</keyword>
<reference evidence="3 4" key="4">
    <citation type="journal article" date="2022" name="Nucleic Acids Res.">
        <title>Mechanism of protein-primed template-independent DNA synthesis by Abi polymerases.</title>
        <authorList>
            <person name="Figiel M."/>
            <person name="Gapinska M."/>
            <person name="Czarnocki-Cieciura M."/>
            <person name="Zajko W."/>
            <person name="Sroka M."/>
            <person name="Skowronek K."/>
            <person name="Nowotny M."/>
        </authorList>
    </citation>
    <scope>STRUCTURE BY ELECTRON MICROSCOPY (2.27 ANGSTROMS) IN COMPLEX WITH MG(2+)</scope>
    <scope>PHOSPHORYLATION AT TYR-44</scope>
</reference>
<reference evidence="2" key="1">
    <citation type="journal article" date="1997" name="Appl. Environ. Microbiol.">
        <title>Phenotypic and genetic characterization of the bacteriophage abortive infection mechanism AbiK from Lactococcus lactis.</title>
        <authorList>
            <person name="Emond E."/>
            <person name="Holler B.J."/>
            <person name="Boucher I."/>
            <person name="Vandenbergh P.A."/>
            <person name="Vedamuthu E.R."/>
            <person name="Kondo J.K."/>
            <person name="Moineau S."/>
        </authorList>
    </citation>
    <scope>NUCLEOTIDE SEQUENCE</scope>
    <source>
        <strain evidence="2">W-1</strain>
        <plasmid evidence="2">pSRQ800</plasmid>
    </source>
</reference>
<feature type="binding site" evidence="4">
    <location>
        <position position="163"/>
    </location>
    <ligand>
        <name>Mg(2+)</name>
        <dbReference type="ChEBI" id="CHEBI:18420"/>
        <label>2</label>
    </ligand>
</feature>
<evidence type="ECO:0000259" key="1">
    <source>
        <dbReference type="PROSITE" id="PS50878"/>
    </source>
</evidence>
<dbReference type="EMDB" id="EMD-14435"/>
<evidence type="ECO:0007829" key="4">
    <source>
        <dbReference type="PDB" id="7R07"/>
    </source>
</evidence>
<evidence type="ECO:0007829" key="3">
    <source>
        <dbReference type="PDB" id="7R06"/>
    </source>
</evidence>
<feature type="binding site" evidence="4">
    <location>
        <position position="247"/>
    </location>
    <ligand>
        <name>Mg(2+)</name>
        <dbReference type="ChEBI" id="CHEBI:18420"/>
        <label>1</label>
    </ligand>
</feature>